<dbReference type="OrthoDB" id="102662at2157"/>
<proteinExistence type="predicted"/>
<feature type="transmembrane region" description="Helical" evidence="1">
    <location>
        <begin position="74"/>
        <end position="98"/>
    </location>
</feature>
<protein>
    <submittedName>
        <fullName evidence="2">Uncharacterized protein</fullName>
    </submittedName>
</protein>
<keyword evidence="1" id="KW-1133">Transmembrane helix</keyword>
<feature type="transmembrane region" description="Helical" evidence="1">
    <location>
        <begin position="20"/>
        <end position="53"/>
    </location>
</feature>
<evidence type="ECO:0000313" key="2">
    <source>
        <dbReference type="EMBL" id="ASJ07240.1"/>
    </source>
</evidence>
<keyword evidence="1" id="KW-0472">Membrane</keyword>
<dbReference type="RefSeq" id="WP_088854488.1">
    <property type="nucleotide sequence ID" value="NZ_CP015102.1"/>
</dbReference>
<dbReference type="KEGG" id="tpaf:A3L08_07860"/>
<keyword evidence="3" id="KW-1185">Reference proteome</keyword>
<dbReference type="AlphaFoldDB" id="A0A218P931"/>
<accession>A0A218P931</accession>
<dbReference type="EMBL" id="CP015102">
    <property type="protein sequence ID" value="ASJ07240.1"/>
    <property type="molecule type" value="Genomic_DNA"/>
</dbReference>
<organism evidence="2 3">
    <name type="scientific">Thermococcus pacificus</name>
    <dbReference type="NCBI Taxonomy" id="71998"/>
    <lineage>
        <taxon>Archaea</taxon>
        <taxon>Methanobacteriati</taxon>
        <taxon>Methanobacteriota</taxon>
        <taxon>Thermococci</taxon>
        <taxon>Thermococcales</taxon>
        <taxon>Thermococcaceae</taxon>
        <taxon>Thermococcus</taxon>
    </lineage>
</organism>
<sequence>MGDPSSARNLIHIGDIINLVIGVLVFLVIVVFSFGLGIVVAWIPLAIAIWTHLRAKSALELIDEGRYKEAKDKILIPAILSLIFNSLVGGLIILLGAISLPSENASNPVEGTVEPF</sequence>
<dbReference type="Proteomes" id="UP000197418">
    <property type="component" value="Chromosome"/>
</dbReference>
<name>A0A218P931_9EURY</name>
<keyword evidence="1" id="KW-0812">Transmembrane</keyword>
<reference evidence="2 3" key="1">
    <citation type="submission" date="2016-04" db="EMBL/GenBank/DDBJ databases">
        <title>Complete genome sequence of Thermococcus pacificus type strain P4.</title>
        <authorList>
            <person name="Oger P.M."/>
        </authorList>
    </citation>
    <scope>NUCLEOTIDE SEQUENCE [LARGE SCALE GENOMIC DNA]</scope>
    <source>
        <strain evidence="2 3">P-4</strain>
    </source>
</reference>
<evidence type="ECO:0000313" key="3">
    <source>
        <dbReference type="Proteomes" id="UP000197418"/>
    </source>
</evidence>
<dbReference type="GeneID" id="33316177"/>
<evidence type="ECO:0000256" key="1">
    <source>
        <dbReference type="SAM" id="Phobius"/>
    </source>
</evidence>
<gene>
    <name evidence="2" type="ORF">A3L08_07860</name>
</gene>